<evidence type="ECO:0000313" key="5">
    <source>
        <dbReference type="Proteomes" id="UP000245683"/>
    </source>
</evidence>
<evidence type="ECO:0000256" key="2">
    <source>
        <dbReference type="SAM" id="Phobius"/>
    </source>
</evidence>
<feature type="transmembrane region" description="Helical" evidence="2">
    <location>
        <begin position="384"/>
        <end position="405"/>
    </location>
</feature>
<feature type="chain" id="PRO_5043163727" description="Gram-positive cocci surface proteins LPxTG domain-containing protein" evidence="3">
    <location>
        <begin position="21"/>
        <end position="418"/>
    </location>
</feature>
<keyword evidence="2" id="KW-1133">Transmembrane helix</keyword>
<evidence type="ECO:0000313" key="4">
    <source>
        <dbReference type="EMBL" id="PWU52107.1"/>
    </source>
</evidence>
<reference evidence="5" key="1">
    <citation type="submission" date="2018-05" db="EMBL/GenBank/DDBJ databases">
        <title>Micromonospora globispora sp. nov. and Micromonospora rugosa sp. nov., isolated from marine sediment.</title>
        <authorList>
            <person name="Carro L."/>
            <person name="Aysel V."/>
            <person name="Cetin D."/>
            <person name="Igual J.M."/>
            <person name="Klenk H.-P."/>
            <person name="Trujillo M.E."/>
            <person name="Sahin N."/>
        </authorList>
    </citation>
    <scope>NUCLEOTIDE SEQUENCE [LARGE SCALE GENOMIC DNA]</scope>
    <source>
        <strain evidence="5">S2904</strain>
    </source>
</reference>
<accession>A0A317KFY2</accession>
<dbReference type="EMBL" id="QGSV01000075">
    <property type="protein sequence ID" value="PWU52107.1"/>
    <property type="molecule type" value="Genomic_DNA"/>
</dbReference>
<proteinExistence type="predicted"/>
<sequence length="418" mass="42702">MTAFLFAAGGAVAAAPAAVAAVDEAPPVLQGITVSPDAVSVAGIELVPVTVTVHLTDESGVEVVSEMGGGRTPYIALKRVAGGDPSTQAAELSLTSGTPQNGIWSATIQVPSTWDGQWEVSQLVALDSAFNRLDVDPPDTPATKLDVTGTHLPAVTMRFTPDPLVGDGPLTVEGRFYYEDTGEGIPNQPIFFGHDNLCVEYSATPNGTTNADGTFSKVYPKGDGYLQCVGILRPSNVTDTPAFIVVASRHPRVRPVVTATASRTTVRTGTKVTFTGTVVPEGYSVELQHLRNSAWRTVDSAVVDDRGGFTLDVTPKAVGTYRYRVIVPSDDPELVGVSETIVVQVTAPGATTPAGAGPQAGAGHQAGGGSNSGGAGGLPITGPAAAPMVGGGAALLLAGAGLMLAGRRRRAPATQPES</sequence>
<feature type="signal peptide" evidence="3">
    <location>
        <begin position="1"/>
        <end position="20"/>
    </location>
</feature>
<name>A0A317KFY2_9ACTN</name>
<gene>
    <name evidence="4" type="ORF">DLJ46_03755</name>
</gene>
<protein>
    <recommendedName>
        <fullName evidence="6">Gram-positive cocci surface proteins LPxTG domain-containing protein</fullName>
    </recommendedName>
</protein>
<comment type="caution">
    <text evidence="4">The sequence shown here is derived from an EMBL/GenBank/DDBJ whole genome shotgun (WGS) entry which is preliminary data.</text>
</comment>
<evidence type="ECO:0000256" key="1">
    <source>
        <dbReference type="SAM" id="MobiDB-lite"/>
    </source>
</evidence>
<evidence type="ECO:0000256" key="3">
    <source>
        <dbReference type="SAM" id="SignalP"/>
    </source>
</evidence>
<dbReference type="AlphaFoldDB" id="A0A317KFY2"/>
<keyword evidence="2" id="KW-0472">Membrane</keyword>
<organism evidence="4 5">
    <name type="scientific">Micromonospora globispora</name>
    <dbReference type="NCBI Taxonomy" id="1450148"/>
    <lineage>
        <taxon>Bacteria</taxon>
        <taxon>Bacillati</taxon>
        <taxon>Actinomycetota</taxon>
        <taxon>Actinomycetes</taxon>
        <taxon>Micromonosporales</taxon>
        <taxon>Micromonosporaceae</taxon>
        <taxon>Micromonospora</taxon>
    </lineage>
</organism>
<evidence type="ECO:0008006" key="6">
    <source>
        <dbReference type="Google" id="ProtNLM"/>
    </source>
</evidence>
<dbReference type="Proteomes" id="UP000245683">
    <property type="component" value="Unassembled WGS sequence"/>
</dbReference>
<keyword evidence="3" id="KW-0732">Signal</keyword>
<keyword evidence="2" id="KW-0812">Transmembrane</keyword>
<feature type="region of interest" description="Disordered" evidence="1">
    <location>
        <begin position="352"/>
        <end position="374"/>
    </location>
</feature>
<feature type="compositionally biased region" description="Gly residues" evidence="1">
    <location>
        <begin position="358"/>
        <end position="374"/>
    </location>
</feature>
<keyword evidence="5" id="KW-1185">Reference proteome</keyword>